<evidence type="ECO:0000313" key="5">
    <source>
        <dbReference type="EMBL" id="KZC03893.1"/>
    </source>
</evidence>
<dbReference type="InterPro" id="IPR056259">
    <property type="entry name" value="Dredd_N"/>
</dbReference>
<dbReference type="SMART" id="SM00115">
    <property type="entry name" value="CASc"/>
    <property type="match status" value="1"/>
</dbReference>
<name>A0A154NWC5_DUFNO</name>
<dbReference type="InterPro" id="IPR001309">
    <property type="entry name" value="Pept_C14_p20"/>
</dbReference>
<dbReference type="InterPro" id="IPR002138">
    <property type="entry name" value="Pept_C14_p10"/>
</dbReference>
<dbReference type="InterPro" id="IPR015917">
    <property type="entry name" value="Pept_C14A"/>
</dbReference>
<evidence type="ECO:0000259" key="4">
    <source>
        <dbReference type="PROSITE" id="PS50208"/>
    </source>
</evidence>
<dbReference type="InterPro" id="IPR052039">
    <property type="entry name" value="Caspase-related_regulators"/>
</dbReference>
<sequence length="692" mass="79383">MVLFSDAAPYIATKQGVTAIKFSKDILEAIEDDLDIDEKISVLFLMITDYTDSFQEVYHLLQRHKEHKTYVLKEFINNHEENWKNKILEAICIIQNRQIIRKLGISYSDLELLYLPNNRLCSRNINLVAKCLYLLCEELTEDEITLLLQYVKSDLNKYEESLNDIRYLELHMLYWIQEKYISVYSGGKANLKNLLKHIKRFDDLGLIYEDLKGHDNHQNVLDVQNANCASASHLETFSMREDIVFSSDQEEVKKIKKGLCIIISQMVFLGQKFETRYGTLSDCIRLSETFKGFGFTIELFHNLKKDEMLKQLEDIAKVFGTDYDCLFVCILTHGCKGGIISSDEQEISLEVIEHTICCEELKDIIKIVIIQACQGQATGQVKENLTTDGGNSFNTSNILQYRNFCIFMSTMQGFVSVRHKEEGSWFIQELCNVLQTEGSKTTFMKVTNKIIQSVIQKRGKLSGTTSVAQLPELRPYRLLTDFQLPEYKKLRSQRLPPRPEGRSCGTVPCSFRYLRLGRIVSAEQARSRSSRSRGRDGRRFVCGDVYDKHKPADRESFESPYEKFAYTSQGWYPPAGIIQKFLKVESLVMVFEDVCATGNDEIQVDVVQIRGVKSRKACKCRREEIVYAGREVRQHVSVMEIGFAGGIQMAAECVVSNVTNESTKAMSDRVRAPNGPNLLRLTFAFVFERGLF</sequence>
<dbReference type="Gene3D" id="3.40.50.1460">
    <property type="match status" value="1"/>
</dbReference>
<evidence type="ECO:0000313" key="6">
    <source>
        <dbReference type="Proteomes" id="UP000076502"/>
    </source>
</evidence>
<protein>
    <submittedName>
        <fullName evidence="5">Caspase-8</fullName>
    </submittedName>
</protein>
<dbReference type="OrthoDB" id="6044770at2759"/>
<comment type="similarity">
    <text evidence="1 2">Belongs to the peptidase C14A family.</text>
</comment>
<dbReference type="AlphaFoldDB" id="A0A154NWC5"/>
<dbReference type="Pfam" id="PF00656">
    <property type="entry name" value="Peptidase_C14"/>
    <property type="match status" value="1"/>
</dbReference>
<dbReference type="Pfam" id="PF23724">
    <property type="entry name" value="Dredd_2nd"/>
    <property type="match status" value="1"/>
</dbReference>
<evidence type="ECO:0000256" key="2">
    <source>
        <dbReference type="RuleBase" id="RU003971"/>
    </source>
</evidence>
<feature type="domain" description="Caspase family p10" evidence="3">
    <location>
        <begin position="403"/>
        <end position="486"/>
    </location>
</feature>
<dbReference type="InterPro" id="IPR056260">
    <property type="entry name" value="Dredd_2nd"/>
</dbReference>
<keyword evidence="6" id="KW-1185">Reference proteome</keyword>
<dbReference type="EMBL" id="KQ434772">
    <property type="protein sequence ID" value="KZC03893.1"/>
    <property type="molecule type" value="Genomic_DNA"/>
</dbReference>
<accession>A0A154NWC5</accession>
<dbReference type="Proteomes" id="UP000076502">
    <property type="component" value="Unassembled WGS sequence"/>
</dbReference>
<gene>
    <name evidence="5" type="ORF">WN55_00073</name>
</gene>
<organism evidence="5 6">
    <name type="scientific">Dufourea novaeangliae</name>
    <name type="common">Sweat bee</name>
    <dbReference type="NCBI Taxonomy" id="178035"/>
    <lineage>
        <taxon>Eukaryota</taxon>
        <taxon>Metazoa</taxon>
        <taxon>Ecdysozoa</taxon>
        <taxon>Arthropoda</taxon>
        <taxon>Hexapoda</taxon>
        <taxon>Insecta</taxon>
        <taxon>Pterygota</taxon>
        <taxon>Neoptera</taxon>
        <taxon>Endopterygota</taxon>
        <taxon>Hymenoptera</taxon>
        <taxon>Apocrita</taxon>
        <taxon>Aculeata</taxon>
        <taxon>Apoidea</taxon>
        <taxon>Anthophila</taxon>
        <taxon>Halictidae</taxon>
        <taxon>Rophitinae</taxon>
        <taxon>Dufourea</taxon>
    </lineage>
</organism>
<dbReference type="PROSITE" id="PS50208">
    <property type="entry name" value="CASPASE_P20"/>
    <property type="match status" value="1"/>
</dbReference>
<dbReference type="InterPro" id="IPR011600">
    <property type="entry name" value="Pept_C14_caspase"/>
</dbReference>
<dbReference type="PRINTS" id="PR00376">
    <property type="entry name" value="IL1BCENZYME"/>
</dbReference>
<evidence type="ECO:0000256" key="1">
    <source>
        <dbReference type="ARBA" id="ARBA00010134"/>
    </source>
</evidence>
<dbReference type="PANTHER" id="PTHR22576:SF41">
    <property type="entry name" value="CASPASE 14, APOPTOSIS-RELATED CYSTEINE PEPTIDASE"/>
    <property type="match status" value="1"/>
</dbReference>
<dbReference type="SUPFAM" id="SSF52129">
    <property type="entry name" value="Caspase-like"/>
    <property type="match status" value="1"/>
</dbReference>
<dbReference type="STRING" id="178035.A0A154NWC5"/>
<dbReference type="InterPro" id="IPR029030">
    <property type="entry name" value="Caspase-like_dom_sf"/>
</dbReference>
<proteinExistence type="inferred from homology"/>
<dbReference type="PANTHER" id="PTHR22576">
    <property type="entry name" value="MUCOSA ASSOCIATED LYMPHOID TISSUE LYMPHOMA TRANSLOCATION PROTEIN 1/PARACASPASE"/>
    <property type="match status" value="1"/>
</dbReference>
<dbReference type="GO" id="GO:0006508">
    <property type="term" value="P:proteolysis"/>
    <property type="evidence" value="ECO:0007669"/>
    <property type="project" value="InterPro"/>
</dbReference>
<evidence type="ECO:0000259" key="3">
    <source>
        <dbReference type="PROSITE" id="PS50207"/>
    </source>
</evidence>
<dbReference type="PROSITE" id="PS50207">
    <property type="entry name" value="CASPASE_P10"/>
    <property type="match status" value="1"/>
</dbReference>
<dbReference type="Pfam" id="PF23725">
    <property type="entry name" value="Dredd_N"/>
    <property type="match status" value="1"/>
</dbReference>
<feature type="domain" description="Caspase family p20" evidence="4">
    <location>
        <begin position="256"/>
        <end position="377"/>
    </location>
</feature>
<dbReference type="GO" id="GO:0004197">
    <property type="term" value="F:cysteine-type endopeptidase activity"/>
    <property type="evidence" value="ECO:0007669"/>
    <property type="project" value="InterPro"/>
</dbReference>
<reference evidence="5 6" key="1">
    <citation type="submission" date="2015-07" db="EMBL/GenBank/DDBJ databases">
        <title>The genome of Dufourea novaeangliae.</title>
        <authorList>
            <person name="Pan H."/>
            <person name="Kapheim K."/>
        </authorList>
    </citation>
    <scope>NUCLEOTIDE SEQUENCE [LARGE SCALE GENOMIC DNA]</scope>
    <source>
        <strain evidence="5">0120121106</strain>
        <tissue evidence="5">Whole body</tissue>
    </source>
</reference>